<dbReference type="PaxDb" id="3827-XP_004489885.1"/>
<keyword evidence="4" id="KW-0735">Signal-anchor</keyword>
<feature type="domain" description="Trichome birefringence-like N-terminal" evidence="9">
    <location>
        <begin position="68"/>
        <end position="120"/>
    </location>
</feature>
<dbReference type="RefSeq" id="XP_027187546.1">
    <property type="nucleotide sequence ID" value="XM_027331745.1"/>
</dbReference>
<evidence type="ECO:0000256" key="2">
    <source>
        <dbReference type="ARBA" id="ARBA00007727"/>
    </source>
</evidence>
<evidence type="ECO:0000259" key="8">
    <source>
        <dbReference type="Pfam" id="PF13839"/>
    </source>
</evidence>
<accession>A0A3Q7XUD6</accession>
<evidence type="ECO:0000256" key="5">
    <source>
        <dbReference type="ARBA" id="ARBA00022989"/>
    </source>
</evidence>
<evidence type="ECO:0000256" key="1">
    <source>
        <dbReference type="ARBA" id="ARBA00004167"/>
    </source>
</evidence>
<dbReference type="Proteomes" id="UP000087171">
    <property type="component" value="Chromosome Ca2"/>
</dbReference>
<name>A0A3Q7XUD6_CICAR</name>
<dbReference type="KEGG" id="cam:101490664"/>
<dbReference type="OrthoDB" id="630188at2759"/>
<dbReference type="InterPro" id="IPR029962">
    <property type="entry name" value="TBL"/>
</dbReference>
<evidence type="ECO:0000256" key="3">
    <source>
        <dbReference type="ARBA" id="ARBA00022692"/>
    </source>
</evidence>
<evidence type="ECO:0000256" key="6">
    <source>
        <dbReference type="ARBA" id="ARBA00023136"/>
    </source>
</evidence>
<evidence type="ECO:0000259" key="9">
    <source>
        <dbReference type="Pfam" id="PF14416"/>
    </source>
</evidence>
<dbReference type="Pfam" id="PF14416">
    <property type="entry name" value="PMR5N"/>
    <property type="match status" value="1"/>
</dbReference>
<dbReference type="GO" id="GO:0005794">
    <property type="term" value="C:Golgi apparatus"/>
    <property type="evidence" value="ECO:0007669"/>
    <property type="project" value="TreeGrafter"/>
</dbReference>
<evidence type="ECO:0000313" key="10">
    <source>
        <dbReference type="Proteomes" id="UP000087171"/>
    </source>
</evidence>
<dbReference type="GO" id="GO:0016020">
    <property type="term" value="C:membrane"/>
    <property type="evidence" value="ECO:0007669"/>
    <property type="project" value="UniProtKB-SubCell"/>
</dbReference>
<dbReference type="InterPro" id="IPR026057">
    <property type="entry name" value="TBL_C"/>
</dbReference>
<dbReference type="InterPro" id="IPR025846">
    <property type="entry name" value="TBL_N"/>
</dbReference>
<dbReference type="AlphaFoldDB" id="A0A3Q7XUD6"/>
<evidence type="ECO:0000256" key="4">
    <source>
        <dbReference type="ARBA" id="ARBA00022968"/>
    </source>
</evidence>
<organism evidence="10 11">
    <name type="scientific">Cicer arietinum</name>
    <name type="common">Chickpea</name>
    <name type="synonym">Garbanzo</name>
    <dbReference type="NCBI Taxonomy" id="3827"/>
    <lineage>
        <taxon>Eukaryota</taxon>
        <taxon>Viridiplantae</taxon>
        <taxon>Streptophyta</taxon>
        <taxon>Embryophyta</taxon>
        <taxon>Tracheophyta</taxon>
        <taxon>Spermatophyta</taxon>
        <taxon>Magnoliopsida</taxon>
        <taxon>eudicotyledons</taxon>
        <taxon>Gunneridae</taxon>
        <taxon>Pentapetalae</taxon>
        <taxon>rosids</taxon>
        <taxon>fabids</taxon>
        <taxon>Fabales</taxon>
        <taxon>Fabaceae</taxon>
        <taxon>Papilionoideae</taxon>
        <taxon>50 kb inversion clade</taxon>
        <taxon>NPAAA clade</taxon>
        <taxon>Hologalegina</taxon>
        <taxon>IRL clade</taxon>
        <taxon>Cicereae</taxon>
        <taxon>Cicer</taxon>
    </lineage>
</organism>
<gene>
    <name evidence="11" type="primary">LOC101490664</name>
</gene>
<evidence type="ECO:0000256" key="7">
    <source>
        <dbReference type="SAM" id="Phobius"/>
    </source>
</evidence>
<dbReference type="GO" id="GO:0016413">
    <property type="term" value="F:O-acetyltransferase activity"/>
    <property type="evidence" value="ECO:0007669"/>
    <property type="project" value="InterPro"/>
</dbReference>
<feature type="transmembrane region" description="Helical" evidence="7">
    <location>
        <begin position="10"/>
        <end position="29"/>
    </location>
</feature>
<keyword evidence="5 7" id="KW-1133">Transmembrane helix</keyword>
<comment type="subcellular location">
    <subcellularLocation>
        <location evidence="1">Membrane</location>
        <topology evidence="1">Single-pass membrane protein</topology>
    </subcellularLocation>
</comment>
<keyword evidence="6 7" id="KW-0472">Membrane</keyword>
<evidence type="ECO:0000313" key="11">
    <source>
        <dbReference type="RefSeq" id="XP_027187546.1"/>
    </source>
</evidence>
<keyword evidence="3 7" id="KW-0812">Transmembrane</keyword>
<dbReference type="Pfam" id="PF13839">
    <property type="entry name" value="PC-Esterase"/>
    <property type="match status" value="1"/>
</dbReference>
<reference evidence="10" key="1">
    <citation type="journal article" date="2013" name="Nat. Biotechnol.">
        <title>Draft genome sequence of chickpea (Cicer arietinum) provides a resource for trait improvement.</title>
        <authorList>
            <person name="Varshney R.K."/>
            <person name="Song C."/>
            <person name="Saxena R.K."/>
            <person name="Azam S."/>
            <person name="Yu S."/>
            <person name="Sharpe A.G."/>
            <person name="Cannon S."/>
            <person name="Baek J."/>
            <person name="Rosen B.D."/>
            <person name="Tar'an B."/>
            <person name="Millan T."/>
            <person name="Zhang X."/>
            <person name="Ramsay L.D."/>
            <person name="Iwata A."/>
            <person name="Wang Y."/>
            <person name="Nelson W."/>
            <person name="Farmer A.D."/>
            <person name="Gaur P.M."/>
            <person name="Soderlund C."/>
            <person name="Penmetsa R.V."/>
            <person name="Xu C."/>
            <person name="Bharti A.K."/>
            <person name="He W."/>
            <person name="Winter P."/>
            <person name="Zhao S."/>
            <person name="Hane J.K."/>
            <person name="Carrasquilla-Garcia N."/>
            <person name="Condie J.A."/>
            <person name="Upadhyaya H.D."/>
            <person name="Luo M.C."/>
            <person name="Thudi M."/>
            <person name="Gowda C.L."/>
            <person name="Singh N.P."/>
            <person name="Lichtenzveig J."/>
            <person name="Gali K.K."/>
            <person name="Rubio J."/>
            <person name="Nadarajan N."/>
            <person name="Dolezel J."/>
            <person name="Bansal K.C."/>
            <person name="Xu X."/>
            <person name="Edwards D."/>
            <person name="Zhang G."/>
            <person name="Kahl G."/>
            <person name="Gil J."/>
            <person name="Singh K.B."/>
            <person name="Datta S.K."/>
            <person name="Jackson S.A."/>
            <person name="Wang J."/>
            <person name="Cook D.R."/>
        </authorList>
    </citation>
    <scope>NUCLEOTIDE SEQUENCE [LARGE SCALE GENOMIC DNA]</scope>
    <source>
        <strain evidence="10">cv. CDC Frontier</strain>
    </source>
</reference>
<keyword evidence="10" id="KW-1185">Reference proteome</keyword>
<protein>
    <submittedName>
        <fullName evidence="11">Protein ALTERED XYLOGLUCAN 4-like</fullName>
    </submittedName>
</protein>
<comment type="similarity">
    <text evidence="2">Belongs to the PC-esterase family. TBL subfamily.</text>
</comment>
<feature type="domain" description="Trichome birefringence-like C-terminal" evidence="8">
    <location>
        <begin position="121"/>
        <end position="413"/>
    </location>
</feature>
<sequence>MRTSHFFNKFLPWTIFYILPVAMFLLYFYHLTLSASPKTEFSHSKPKNFISYSSLSADTVKRKAYENQCDYFKGEWIKDSAGPLYNDTTCGMIKEGRNCIKHGRPDTDYLYWRWKPNQCNLPRFDPNTFLKLIKNKHIAFVGDSLARNQLESLLCMLSTSSIPNLVYQNGKDNEFSKWYFSSHNASVSLYWSPFLVQGIEKSSTRPNNELYLDHVDEKWAKDINQMDMIVLSIGHWFLLPAIYHEGGSILGCHYCQGFNYTEIGFYGVLGKAVRTSLNSIIDMRGNNNNVKGKNGIDVIVTTFAPHHFEGDWDKAGACPKTEPYKNGEKEVDGMSSDMRKVEIEEVESAKVKGIIRLEALDVTKLAFLRPDGHPGPYMNYFPFAKGVGKFVQNDCVHWCLPGPIDTWNEIFLEIMKKWEGQNKS</sequence>
<proteinExistence type="inferred from homology"/>
<dbReference type="PANTHER" id="PTHR32285">
    <property type="entry name" value="PROTEIN TRICHOME BIREFRINGENCE-LIKE 9-RELATED"/>
    <property type="match status" value="1"/>
</dbReference>
<dbReference type="GeneID" id="101490664"/>
<dbReference type="PANTHER" id="PTHR32285:SF57">
    <property type="entry name" value="XYLOGLUCAN O-ACETYLTRANSFERASE 1"/>
    <property type="match status" value="1"/>
</dbReference>
<reference evidence="11" key="2">
    <citation type="submission" date="2025-08" db="UniProtKB">
        <authorList>
            <consortium name="RefSeq"/>
        </authorList>
    </citation>
    <scope>IDENTIFICATION</scope>
    <source>
        <tissue evidence="11">Etiolated seedlings</tissue>
    </source>
</reference>